<evidence type="ECO:0000313" key="1">
    <source>
        <dbReference type="EMBL" id="GAA3763554.1"/>
    </source>
</evidence>
<protein>
    <recommendedName>
        <fullName evidence="3">Asp23/Gls24 family envelope stress response protein</fullName>
    </recommendedName>
</protein>
<comment type="caution">
    <text evidence="1">The sequence shown here is derived from an EMBL/GenBank/DDBJ whole genome shotgun (WGS) entry which is preliminary data.</text>
</comment>
<accession>A0ABP7GGY2</accession>
<sequence>MTEAAEVDAEGESARTIAARVLALPDVAALSPGHFHTIATPVAGGRVEGVAVRETAVEVGIVALWGTPLPQIADQVRETVGGLVPGSAVHVRVTDIVGAAPGAPGGR</sequence>
<dbReference type="EMBL" id="BAABDD010000039">
    <property type="protein sequence ID" value="GAA3763554.1"/>
    <property type="molecule type" value="Genomic_DNA"/>
</dbReference>
<evidence type="ECO:0000313" key="2">
    <source>
        <dbReference type="Proteomes" id="UP001500908"/>
    </source>
</evidence>
<gene>
    <name evidence="1" type="ORF">GCM10022402_46170</name>
</gene>
<dbReference type="RefSeq" id="WP_344976429.1">
    <property type="nucleotide sequence ID" value="NZ_BAABDD010000039.1"/>
</dbReference>
<reference evidence="2" key="1">
    <citation type="journal article" date="2019" name="Int. J. Syst. Evol. Microbiol.">
        <title>The Global Catalogue of Microorganisms (GCM) 10K type strain sequencing project: providing services to taxonomists for standard genome sequencing and annotation.</title>
        <authorList>
            <consortium name="The Broad Institute Genomics Platform"/>
            <consortium name="The Broad Institute Genome Sequencing Center for Infectious Disease"/>
            <person name="Wu L."/>
            <person name="Ma J."/>
        </authorList>
    </citation>
    <scope>NUCLEOTIDE SEQUENCE [LARGE SCALE GENOMIC DNA]</scope>
    <source>
        <strain evidence="2">JCM 17137</strain>
    </source>
</reference>
<dbReference type="Proteomes" id="UP001500908">
    <property type="component" value="Unassembled WGS sequence"/>
</dbReference>
<evidence type="ECO:0008006" key="3">
    <source>
        <dbReference type="Google" id="ProtNLM"/>
    </source>
</evidence>
<name>A0ABP7GGY2_9ACTN</name>
<proteinExistence type="predicted"/>
<keyword evidence="2" id="KW-1185">Reference proteome</keyword>
<organism evidence="1 2">
    <name type="scientific">Salinactinospora qingdaonensis</name>
    <dbReference type="NCBI Taxonomy" id="702744"/>
    <lineage>
        <taxon>Bacteria</taxon>
        <taxon>Bacillati</taxon>
        <taxon>Actinomycetota</taxon>
        <taxon>Actinomycetes</taxon>
        <taxon>Streptosporangiales</taxon>
        <taxon>Nocardiopsidaceae</taxon>
        <taxon>Salinactinospora</taxon>
    </lineage>
</organism>